<dbReference type="GO" id="GO:0006631">
    <property type="term" value="P:fatty acid metabolic process"/>
    <property type="evidence" value="ECO:0007669"/>
    <property type="project" value="InterPro"/>
</dbReference>
<dbReference type="NCBIfam" id="NF006124">
    <property type="entry name" value="PRK08268.1"/>
    <property type="match status" value="1"/>
</dbReference>
<dbReference type="InterPro" id="IPR006108">
    <property type="entry name" value="3HC_DH_C"/>
</dbReference>
<dbReference type="AlphaFoldDB" id="A0A0K6ITI0"/>
<dbReference type="SUPFAM" id="SSF51735">
    <property type="entry name" value="NAD(P)-binding Rossmann-fold domains"/>
    <property type="match status" value="1"/>
</dbReference>
<dbReference type="Proteomes" id="UP000182108">
    <property type="component" value="Unassembled WGS sequence"/>
</dbReference>
<dbReference type="Pfam" id="PF18321">
    <property type="entry name" value="3HCDH_RFF"/>
    <property type="match status" value="1"/>
</dbReference>
<dbReference type="Gene3D" id="1.10.1040.50">
    <property type="match status" value="1"/>
</dbReference>
<organism evidence="5 6">
    <name type="scientific">Tepidiphilus thermophilus</name>
    <dbReference type="NCBI Taxonomy" id="876478"/>
    <lineage>
        <taxon>Bacteria</taxon>
        <taxon>Pseudomonadati</taxon>
        <taxon>Pseudomonadota</taxon>
        <taxon>Hydrogenophilia</taxon>
        <taxon>Hydrogenophilales</taxon>
        <taxon>Hydrogenophilaceae</taxon>
        <taxon>Tepidiphilus</taxon>
    </lineage>
</organism>
<dbReference type="SUPFAM" id="SSF48179">
    <property type="entry name" value="6-phosphogluconate dehydrogenase C-terminal domain-like"/>
    <property type="match status" value="2"/>
</dbReference>
<dbReference type="InterPro" id="IPR008927">
    <property type="entry name" value="6-PGluconate_DH-like_C_sf"/>
</dbReference>
<sequence>MQEREGGAALAPGEAVLVVGAGAMGRGIALVAASAGHLVFLSDVSEEARRRALTAIAEELDGGVRKGRMSAEEASAIRDRIRAVAEPQSVASQVRLVIEAIVEDLEVKRVLFASLEPLVPPQAILATNTSSLSITAIAAPLARPERVVGMHFFNPPTRMKLVEVVSGLATAPEVAQAIRDTAVRWGKIAVMARSTPGFIVNRVARPFYAEALRVLAEGAADCATLDAIVREAGGFPMGPFELMDLIGHDVNFAVTSSVWSAYFYDKRFQPSLIQQELVWAGRLGRKSGRGFYDYAAGAQRPAAAEAPPCLDRAPSAVAAVGEFGPFSALLERLAAAGVVVHRRPADAGPVRIEAADVWIVPTDGRTATRLAHEYGHADVVVLDWARDWAQTPRAALARADGCAQDSWACALGLLQRAGIAVTPLDDVAGLILARTVAMLANEAADAVLAGIGTPRDIDTAMRYGTNYPLGPLAWGEATGVARIVGLLDRLAELYGEDRYRVSPLLRRHLWNGRPLASGDEGERK</sequence>
<dbReference type="PANTHER" id="PTHR48075:SF5">
    <property type="entry name" value="3-HYDROXYBUTYRYL-COA DEHYDROGENASE"/>
    <property type="match status" value="1"/>
</dbReference>
<dbReference type="OrthoDB" id="5287258at2"/>
<accession>A0A0K6ITI0</accession>
<proteinExistence type="predicted"/>
<evidence type="ECO:0000259" key="2">
    <source>
        <dbReference type="Pfam" id="PF00725"/>
    </source>
</evidence>
<dbReference type="GO" id="GO:0070403">
    <property type="term" value="F:NAD+ binding"/>
    <property type="evidence" value="ECO:0007669"/>
    <property type="project" value="InterPro"/>
</dbReference>
<feature type="domain" description="3-hydroxyacyl-CoA dehydrogenase C-terminal" evidence="2">
    <location>
        <begin position="197"/>
        <end position="294"/>
    </location>
</feature>
<feature type="domain" description="3-hydroxybutyryl-CoA dehydrogenase reduced Rossmann-fold" evidence="4">
    <location>
        <begin position="360"/>
        <end position="427"/>
    </location>
</feature>
<dbReference type="EMBL" id="CYHH01000003">
    <property type="protein sequence ID" value="CUB06415.1"/>
    <property type="molecule type" value="Genomic_DNA"/>
</dbReference>
<dbReference type="Pfam" id="PF00725">
    <property type="entry name" value="3HCDH"/>
    <property type="match status" value="2"/>
</dbReference>
<evidence type="ECO:0000313" key="5">
    <source>
        <dbReference type="EMBL" id="CUB06415.1"/>
    </source>
</evidence>
<dbReference type="FunFam" id="3.40.50.720:FF:000009">
    <property type="entry name" value="Fatty oxidation complex, alpha subunit"/>
    <property type="match status" value="1"/>
</dbReference>
<dbReference type="PANTHER" id="PTHR48075">
    <property type="entry name" value="3-HYDROXYACYL-COA DEHYDROGENASE FAMILY PROTEIN"/>
    <property type="match status" value="1"/>
</dbReference>
<dbReference type="GO" id="GO:0016616">
    <property type="term" value="F:oxidoreductase activity, acting on the CH-OH group of donors, NAD or NADP as acceptor"/>
    <property type="evidence" value="ECO:0007669"/>
    <property type="project" value="InterPro"/>
</dbReference>
<dbReference type="InterPro" id="IPR041040">
    <property type="entry name" value="3HCDH_RFF"/>
</dbReference>
<protein>
    <submittedName>
        <fullName evidence="5">3-hydroxyacyl-CoA dehydrogenase</fullName>
    </submittedName>
</protein>
<dbReference type="InterPro" id="IPR036291">
    <property type="entry name" value="NAD(P)-bd_dom_sf"/>
</dbReference>
<dbReference type="Gene3D" id="3.40.50.720">
    <property type="entry name" value="NAD(P)-binding Rossmann-like Domain"/>
    <property type="match status" value="1"/>
</dbReference>
<gene>
    <name evidence="5" type="ORF">Ga0061068_103137</name>
</gene>
<dbReference type="PROSITE" id="PS00067">
    <property type="entry name" value="3HCDH"/>
    <property type="match status" value="1"/>
</dbReference>
<evidence type="ECO:0000256" key="1">
    <source>
        <dbReference type="ARBA" id="ARBA00023002"/>
    </source>
</evidence>
<dbReference type="InterPro" id="IPR006176">
    <property type="entry name" value="3-OHacyl-CoA_DH_NAD-bd"/>
</dbReference>
<evidence type="ECO:0000313" key="6">
    <source>
        <dbReference type="Proteomes" id="UP000182108"/>
    </source>
</evidence>
<reference evidence="6" key="1">
    <citation type="submission" date="2015-08" db="EMBL/GenBank/DDBJ databases">
        <authorList>
            <person name="Babu N.S."/>
            <person name="Beckwith C.J."/>
            <person name="Beseler K.G."/>
            <person name="Brison A."/>
            <person name="Carone J.V."/>
            <person name="Caskin T.P."/>
            <person name="Diamond M."/>
            <person name="Durham M.E."/>
            <person name="Foxe J.M."/>
            <person name="Go M."/>
            <person name="Henderson B.A."/>
            <person name="Jones I.B."/>
            <person name="McGettigan J.A."/>
            <person name="Micheletti S.J."/>
            <person name="Nasrallah M.E."/>
            <person name="Ortiz D."/>
            <person name="Piller C.R."/>
            <person name="Privatt S.R."/>
            <person name="Schneider S.L."/>
            <person name="Sharp S."/>
            <person name="Smith T.C."/>
            <person name="Stanton J.D."/>
            <person name="Ullery H.E."/>
            <person name="Wilson R.J."/>
            <person name="Serrano M.G."/>
            <person name="Buck G."/>
            <person name="Lee V."/>
            <person name="Wang Y."/>
            <person name="Carvalho R."/>
            <person name="Voegtly L."/>
            <person name="Shi R."/>
            <person name="Duckworth R."/>
            <person name="Johnson A."/>
            <person name="Loviza R."/>
            <person name="Walstead R."/>
            <person name="Shah Z."/>
            <person name="Kiflezghi M."/>
            <person name="Wade K."/>
            <person name="Ball S.L."/>
            <person name="Bradley K.W."/>
            <person name="Asai D.J."/>
            <person name="Bowman C.A."/>
            <person name="Russell D.A."/>
            <person name="Pope W.H."/>
            <person name="Jacobs-Sera D."/>
            <person name="Hendrix R.W."/>
            <person name="Hatfull G.F."/>
        </authorList>
    </citation>
    <scope>NUCLEOTIDE SEQUENCE [LARGE SCALE GENOMIC DNA]</scope>
    <source>
        <strain evidence="6">JCM 19170</strain>
    </source>
</reference>
<dbReference type="RefSeq" id="WP_055423103.1">
    <property type="nucleotide sequence ID" value="NZ_CYHH01000003.1"/>
</dbReference>
<name>A0A0K6ITI0_9PROT</name>
<keyword evidence="1" id="KW-0560">Oxidoreductase</keyword>
<dbReference type="InterPro" id="IPR006180">
    <property type="entry name" value="3-OHacyl-CoA_DH_CS"/>
</dbReference>
<feature type="domain" description="3-hydroxyacyl-CoA dehydrogenase NAD binding" evidence="3">
    <location>
        <begin position="16"/>
        <end position="193"/>
    </location>
</feature>
<keyword evidence="6" id="KW-1185">Reference proteome</keyword>
<evidence type="ECO:0000259" key="3">
    <source>
        <dbReference type="Pfam" id="PF02737"/>
    </source>
</evidence>
<dbReference type="Pfam" id="PF02737">
    <property type="entry name" value="3HCDH_N"/>
    <property type="match status" value="1"/>
</dbReference>
<feature type="domain" description="3-hydroxyacyl-CoA dehydrogenase C-terminal" evidence="2">
    <location>
        <begin position="429"/>
        <end position="513"/>
    </location>
</feature>
<evidence type="ECO:0000259" key="4">
    <source>
        <dbReference type="Pfam" id="PF18321"/>
    </source>
</evidence>